<dbReference type="SMART" id="SM00965">
    <property type="entry name" value="STN"/>
    <property type="match status" value="1"/>
</dbReference>
<dbReference type="GO" id="GO:0009279">
    <property type="term" value="C:cell outer membrane"/>
    <property type="evidence" value="ECO:0007669"/>
    <property type="project" value="UniProtKB-SubCell"/>
</dbReference>
<evidence type="ECO:0000256" key="16">
    <source>
        <dbReference type="SAM" id="SignalP"/>
    </source>
</evidence>
<evidence type="ECO:0000256" key="12">
    <source>
        <dbReference type="PROSITE-ProRule" id="PRU01360"/>
    </source>
</evidence>
<comment type="subcellular location">
    <subcellularLocation>
        <location evidence="1 12">Cell outer membrane</location>
        <topology evidence="1 12">Multi-pass membrane protein</topology>
    </subcellularLocation>
</comment>
<feature type="signal peptide" evidence="16">
    <location>
        <begin position="1"/>
        <end position="34"/>
    </location>
</feature>
<dbReference type="InterPro" id="IPR037066">
    <property type="entry name" value="Plug_dom_sf"/>
</dbReference>
<keyword evidence="10 12" id="KW-0472">Membrane</keyword>
<evidence type="ECO:0000256" key="6">
    <source>
        <dbReference type="ARBA" id="ARBA00022692"/>
    </source>
</evidence>
<dbReference type="Pfam" id="PF00593">
    <property type="entry name" value="TonB_dep_Rec_b-barrel"/>
    <property type="match status" value="1"/>
</dbReference>
<dbReference type="GO" id="GO:0044718">
    <property type="term" value="P:siderophore transmembrane transport"/>
    <property type="evidence" value="ECO:0007669"/>
    <property type="project" value="TreeGrafter"/>
</dbReference>
<proteinExistence type="inferred from homology"/>
<dbReference type="PANTHER" id="PTHR30069">
    <property type="entry name" value="TONB-DEPENDENT OUTER MEMBRANE RECEPTOR"/>
    <property type="match status" value="1"/>
</dbReference>
<evidence type="ECO:0000256" key="13">
    <source>
        <dbReference type="PROSITE-ProRule" id="PRU10144"/>
    </source>
</evidence>
<dbReference type="PROSITE" id="PS01156">
    <property type="entry name" value="TONB_DEPENDENT_REC_2"/>
    <property type="match status" value="1"/>
</dbReference>
<keyword evidence="11 12" id="KW-0998">Cell outer membrane</keyword>
<dbReference type="Pfam" id="PF07715">
    <property type="entry name" value="Plug"/>
    <property type="match status" value="1"/>
</dbReference>
<keyword evidence="3 12" id="KW-0813">Transport</keyword>
<feature type="region of interest" description="Disordered" evidence="15">
    <location>
        <begin position="305"/>
        <end position="324"/>
    </location>
</feature>
<dbReference type="GO" id="GO:0015344">
    <property type="term" value="F:siderophore uptake transmembrane transporter activity"/>
    <property type="evidence" value="ECO:0007669"/>
    <property type="project" value="TreeGrafter"/>
</dbReference>
<evidence type="ECO:0000256" key="11">
    <source>
        <dbReference type="ARBA" id="ARBA00023237"/>
    </source>
</evidence>
<dbReference type="AlphaFoldDB" id="A0A0L8ACQ9"/>
<evidence type="ECO:0000256" key="5">
    <source>
        <dbReference type="ARBA" id="ARBA00022496"/>
    </source>
</evidence>
<dbReference type="RefSeq" id="WP_010485367.1">
    <property type="nucleotide sequence ID" value="NZ_AJLO02000015.1"/>
</dbReference>
<keyword evidence="5" id="KW-0410">Iron transport</keyword>
<evidence type="ECO:0000256" key="10">
    <source>
        <dbReference type="ARBA" id="ARBA00023136"/>
    </source>
</evidence>
<comment type="similarity">
    <text evidence="2 12 14">Belongs to the TonB-dependent receptor family.</text>
</comment>
<dbReference type="OrthoDB" id="6046653at2"/>
<evidence type="ECO:0000256" key="2">
    <source>
        <dbReference type="ARBA" id="ARBA00009810"/>
    </source>
</evidence>
<feature type="chain" id="PRO_5005579812" evidence="16">
    <location>
        <begin position="35"/>
        <end position="1039"/>
    </location>
</feature>
<dbReference type="InterPro" id="IPR010917">
    <property type="entry name" value="TonB_rcpt_CS"/>
</dbReference>
<keyword evidence="9 14" id="KW-0798">TonB box</keyword>
<dbReference type="Gene3D" id="3.55.50.30">
    <property type="match status" value="1"/>
</dbReference>
<protein>
    <submittedName>
        <fullName evidence="18">TonB-dependent receptor</fullName>
    </submittedName>
</protein>
<organism evidence="18 19">
    <name type="scientific">Stenotrophomonas geniculata N1</name>
    <dbReference type="NCBI Taxonomy" id="1167641"/>
    <lineage>
        <taxon>Bacteria</taxon>
        <taxon>Pseudomonadati</taxon>
        <taxon>Pseudomonadota</taxon>
        <taxon>Gammaproteobacteria</taxon>
        <taxon>Lysobacterales</taxon>
        <taxon>Lysobacteraceae</taxon>
        <taxon>Stenotrophomonas</taxon>
    </lineage>
</organism>
<dbReference type="Gene3D" id="2.170.130.10">
    <property type="entry name" value="TonB-dependent receptor, plug domain"/>
    <property type="match status" value="1"/>
</dbReference>
<dbReference type="InterPro" id="IPR011662">
    <property type="entry name" value="Secretin/TonB_short_N"/>
</dbReference>
<accession>A0A0L8ACQ9</accession>
<comment type="caution">
    <text evidence="18">The sequence shown here is derived from an EMBL/GenBank/DDBJ whole genome shotgun (WGS) entry which is preliminary data.</text>
</comment>
<evidence type="ECO:0000256" key="1">
    <source>
        <dbReference type="ARBA" id="ARBA00004571"/>
    </source>
</evidence>
<dbReference type="SUPFAM" id="SSF56935">
    <property type="entry name" value="Porins"/>
    <property type="match status" value="1"/>
</dbReference>
<dbReference type="Pfam" id="PF07660">
    <property type="entry name" value="STN"/>
    <property type="match status" value="1"/>
</dbReference>
<keyword evidence="4 12" id="KW-1134">Transmembrane beta strand</keyword>
<evidence type="ECO:0000259" key="17">
    <source>
        <dbReference type="SMART" id="SM00965"/>
    </source>
</evidence>
<evidence type="ECO:0000256" key="4">
    <source>
        <dbReference type="ARBA" id="ARBA00022452"/>
    </source>
</evidence>
<evidence type="ECO:0000256" key="9">
    <source>
        <dbReference type="ARBA" id="ARBA00023077"/>
    </source>
</evidence>
<dbReference type="InterPro" id="IPR039426">
    <property type="entry name" value="TonB-dep_rcpt-like"/>
</dbReference>
<evidence type="ECO:0000256" key="15">
    <source>
        <dbReference type="SAM" id="MobiDB-lite"/>
    </source>
</evidence>
<name>A0A0L8ACQ9_9GAMM</name>
<dbReference type="PANTHER" id="PTHR30069:SF41">
    <property type="entry name" value="HEME_HEMOPEXIN UTILIZATION PROTEIN C"/>
    <property type="match status" value="1"/>
</dbReference>
<keyword evidence="6 12" id="KW-0812">Transmembrane</keyword>
<evidence type="ECO:0000256" key="8">
    <source>
        <dbReference type="ARBA" id="ARBA00023004"/>
    </source>
</evidence>
<keyword evidence="7 16" id="KW-0732">Signal</keyword>
<evidence type="ECO:0000313" key="18">
    <source>
        <dbReference type="EMBL" id="KOF00071.1"/>
    </source>
</evidence>
<reference evidence="18 19" key="1">
    <citation type="journal article" date="2012" name="J. Bacteriol.">
        <title>Genome sequence of a novel nicotine-degrading strain, Pseudomonas geniculata N1.</title>
        <authorList>
            <person name="Tang H."/>
            <person name="Yu H."/>
            <person name="Tai C."/>
            <person name="Huang K."/>
            <person name="Liu Y."/>
            <person name="Wang L."/>
            <person name="Yao Y."/>
            <person name="Wu G."/>
            <person name="Xu P."/>
        </authorList>
    </citation>
    <scope>NUCLEOTIDE SEQUENCE [LARGE SCALE GENOMIC DNA]</scope>
    <source>
        <strain evidence="18 19">N1</strain>
    </source>
</reference>
<evidence type="ECO:0000256" key="7">
    <source>
        <dbReference type="ARBA" id="ARBA00022729"/>
    </source>
</evidence>
<keyword evidence="18" id="KW-0675">Receptor</keyword>
<evidence type="ECO:0000256" key="14">
    <source>
        <dbReference type="RuleBase" id="RU003357"/>
    </source>
</evidence>
<keyword evidence="5" id="KW-0406">Ion transport</keyword>
<dbReference type="InterPro" id="IPR036942">
    <property type="entry name" value="Beta-barrel_TonB_sf"/>
</dbReference>
<dbReference type="Proteomes" id="UP000036890">
    <property type="component" value="Unassembled WGS sequence"/>
</dbReference>
<evidence type="ECO:0000313" key="19">
    <source>
        <dbReference type="Proteomes" id="UP000036890"/>
    </source>
</evidence>
<dbReference type="InterPro" id="IPR000531">
    <property type="entry name" value="Beta-barrel_TonB"/>
</dbReference>
<dbReference type="PROSITE" id="PS52016">
    <property type="entry name" value="TONB_DEPENDENT_REC_3"/>
    <property type="match status" value="1"/>
</dbReference>
<dbReference type="EMBL" id="AJLO02000015">
    <property type="protein sequence ID" value="KOF00071.1"/>
    <property type="molecule type" value="Genomic_DNA"/>
</dbReference>
<evidence type="ECO:0000256" key="3">
    <source>
        <dbReference type="ARBA" id="ARBA00022448"/>
    </source>
</evidence>
<feature type="domain" description="Secretin/TonB short N-terminal" evidence="17">
    <location>
        <begin position="65"/>
        <end position="116"/>
    </location>
</feature>
<gene>
    <name evidence="18" type="ORF">W7K_06935</name>
</gene>
<dbReference type="InterPro" id="IPR012910">
    <property type="entry name" value="Plug_dom"/>
</dbReference>
<keyword evidence="8" id="KW-0408">Iron</keyword>
<sequence>MPSTASACHRRATVLALAISTALLPLAWVPAVQAQPVVVAPLRQYTIPEQPLADAVRAFGRQADVQVVFRSDLVEGRRSSAVSGEYSQMQALQQLLRGSGVRAQRGMDGTWSLRAAAEAGEGDGVRVTKTLDVAGRLQSEGGEARDRRGYDDVFALDLTTAYSGRDRVERYRGSNPADVVKDLVGVFSGDARNSGALDINIRGIQGPGRVPVSIDGGEQALTVWRGYNGVSNRNYIDPNLMGGIQVIKGPGLVRDVHSGIGGALVIKTIDVDDIVEAGERFGGELKIEGSSNAVAPRLPRLHTGEDYRTVPGFPQGSPNSPYDDRTLVVPVKSRSGNNPLDGEDQAWRLALGVRGDNVDLMAAYAWRKRGNYFSGTQGSAYYDRDRREQFEYQGIDYITTLARYFKPGDEVPNTSSEQESWLVKGSWQINDDQQLKATWRRTLSHYGEIMPSRILSAPDYGRIQWPLSRVASDAWNLEYRFQPAGSRWLDLYANLWRTETDSDTYTAGGFPNFAPGNPDWNAGASPILRNTALANASNDRTGLTLSNRFALHSTLDLTVGGNWQYEKLGSRDPYFGPSDGWRMYPRAGRRQEGEGYLTLEWRPVDFLTLNAGVRYSRYWAFDDFLQAHPELQTTSIVPREAQYRVNELPPRPDSLQGEIDALESEREFWDSIGMGWIVDQSLADLLRKYETPREVQHGIPWLPDANGNYSRATNPCLNGQVAAIPGLLPMVLGTDIRCRIGGGAMQSVAGRNERHRDHAWLPTFSATVRFSPAARAYLRYSEAVRFPSMFESTIAFSSSLNPLYPLKPEHAYNYELGYVHNLSGLFGNTADADVKLAYYVHKTRNVIERDAYFMFDNIDKQTIRGIELQARFDNRRFFTDLGISRILENEVCDESSAVRLDADQGRVPNCVQDGFVSGYLLTQATPKLSVNWSLGTRLFDERLELGSRIVHYQRHDNPDLQAYRDRLIAGGSSLLWQNVPFTWGNITTVDAYARWRFNQHASVELVGSNLGNRYYVDPATRSTLPAPGRTIKLGITARF</sequence>
<dbReference type="Gene3D" id="2.40.170.20">
    <property type="entry name" value="TonB-dependent receptor, beta-barrel domain"/>
    <property type="match status" value="1"/>
</dbReference>
<feature type="short sequence motif" description="TonB C-terminal box" evidence="13">
    <location>
        <begin position="1022"/>
        <end position="1039"/>
    </location>
</feature>